<name>A0AAJ5WB88_9SPHI</name>
<accession>A0AAJ5WB88</accession>
<evidence type="ECO:0000313" key="1">
    <source>
        <dbReference type="EMBL" id="WEK20471.1"/>
    </source>
</evidence>
<dbReference type="AlphaFoldDB" id="A0AAJ5WB88"/>
<gene>
    <name evidence="1" type="ORF">P0Y49_04880</name>
</gene>
<proteinExistence type="predicted"/>
<protein>
    <submittedName>
        <fullName evidence="1">DUF2251 domain-containing protein</fullName>
    </submittedName>
</protein>
<reference evidence="1" key="1">
    <citation type="submission" date="2023-03" db="EMBL/GenBank/DDBJ databases">
        <title>Andean soil-derived lignocellulolytic bacterial consortium as a source of novel taxa and putative plastic-active enzymes.</title>
        <authorList>
            <person name="Diaz-Garcia L."/>
            <person name="Chuvochina M."/>
            <person name="Feuerriegel G."/>
            <person name="Bunk B."/>
            <person name="Sproer C."/>
            <person name="Streit W.R."/>
            <person name="Rodriguez L.M."/>
            <person name="Overmann J."/>
            <person name="Jimenez D.J."/>
        </authorList>
    </citation>
    <scope>NUCLEOTIDE SEQUENCE</scope>
    <source>
        <strain evidence="1">MAG 3858</strain>
    </source>
</reference>
<dbReference type="Pfam" id="PF10008">
    <property type="entry name" value="DUF2251"/>
    <property type="match status" value="1"/>
</dbReference>
<dbReference type="Proteomes" id="UP001214530">
    <property type="component" value="Chromosome"/>
</dbReference>
<dbReference type="InterPro" id="IPR014449">
    <property type="entry name" value="UCP007050_HI0931"/>
</dbReference>
<organism evidence="1 2">
    <name type="scientific">Candidatus Pedobacter colombiensis</name>
    <dbReference type="NCBI Taxonomy" id="3121371"/>
    <lineage>
        <taxon>Bacteria</taxon>
        <taxon>Pseudomonadati</taxon>
        <taxon>Bacteroidota</taxon>
        <taxon>Sphingobacteriia</taxon>
        <taxon>Sphingobacteriales</taxon>
        <taxon>Sphingobacteriaceae</taxon>
        <taxon>Pedobacter</taxon>
    </lineage>
</organism>
<evidence type="ECO:0000313" key="2">
    <source>
        <dbReference type="Proteomes" id="UP001214530"/>
    </source>
</evidence>
<sequence>MENKPKLIIYEEQIFNVGEDTFIESTAENDNAVVFEDNGETGYFYALDRSNIDLKMLDGVHIYNVANVTDRDKPSTVKILWTVDLTKAFLSINNYYHAVFDFQNHAGYCRNGFPETNSSWNKVKERKLTDLLILELSGSQNALNH</sequence>
<dbReference type="EMBL" id="CP119313">
    <property type="protein sequence ID" value="WEK20471.1"/>
    <property type="molecule type" value="Genomic_DNA"/>
</dbReference>
<dbReference type="PIRSF" id="PIRSF007050">
    <property type="entry name" value="UPC007050"/>
    <property type="match status" value="1"/>
</dbReference>